<accession>T1CDD1</accession>
<reference evidence="2" key="2">
    <citation type="journal article" date="2014" name="ISME J.">
        <title>Microbial stratification in low pH oxic and suboxic macroscopic growths along an acid mine drainage.</title>
        <authorList>
            <person name="Mendez-Garcia C."/>
            <person name="Mesa V."/>
            <person name="Sprenger R.R."/>
            <person name="Richter M."/>
            <person name="Diez M.S."/>
            <person name="Solano J."/>
            <person name="Bargiela R."/>
            <person name="Golyshina O.V."/>
            <person name="Manteca A."/>
            <person name="Ramos J.L."/>
            <person name="Gallego J.R."/>
            <person name="Llorente I."/>
            <person name="Martins Dos Santos V.A."/>
            <person name="Jensen O.N."/>
            <person name="Pelaez A.I."/>
            <person name="Sanchez J."/>
            <person name="Ferrer M."/>
        </authorList>
    </citation>
    <scope>NUCLEOTIDE SEQUENCE</scope>
</reference>
<evidence type="ECO:0000256" key="1">
    <source>
        <dbReference type="SAM" id="MobiDB-lite"/>
    </source>
</evidence>
<gene>
    <name evidence="2" type="ORF">B1A_00908</name>
</gene>
<proteinExistence type="predicted"/>
<feature type="region of interest" description="Disordered" evidence="1">
    <location>
        <begin position="1"/>
        <end position="20"/>
    </location>
</feature>
<dbReference type="EMBL" id="AUZX01000689">
    <property type="protein sequence ID" value="EQD80422.1"/>
    <property type="molecule type" value="Genomic_DNA"/>
</dbReference>
<reference evidence="2" key="1">
    <citation type="submission" date="2013-08" db="EMBL/GenBank/DDBJ databases">
        <authorList>
            <person name="Mendez C."/>
            <person name="Richter M."/>
            <person name="Ferrer M."/>
            <person name="Sanchez J."/>
        </authorList>
    </citation>
    <scope>NUCLEOTIDE SEQUENCE</scope>
</reference>
<organism evidence="2">
    <name type="scientific">mine drainage metagenome</name>
    <dbReference type="NCBI Taxonomy" id="410659"/>
    <lineage>
        <taxon>unclassified sequences</taxon>
        <taxon>metagenomes</taxon>
        <taxon>ecological metagenomes</taxon>
    </lineage>
</organism>
<sequence>MKMDEIKKIAQEKGINPGKSRKADLIRNIQRAEGNNDCFESGQVSKCGQTGCLWRGDCL</sequence>
<evidence type="ECO:0000313" key="2">
    <source>
        <dbReference type="EMBL" id="EQD80422.1"/>
    </source>
</evidence>
<feature type="compositionally biased region" description="Basic and acidic residues" evidence="1">
    <location>
        <begin position="1"/>
        <end position="11"/>
    </location>
</feature>
<dbReference type="AlphaFoldDB" id="T1CDD1"/>
<name>T1CDD1_9ZZZZ</name>
<protein>
    <submittedName>
        <fullName evidence="2">Uncharacterized protein</fullName>
    </submittedName>
</protein>
<comment type="caution">
    <text evidence="2">The sequence shown here is derived from an EMBL/GenBank/DDBJ whole genome shotgun (WGS) entry which is preliminary data.</text>
</comment>